<reference evidence="1" key="1">
    <citation type="submission" date="2014-09" db="EMBL/GenBank/DDBJ databases">
        <authorList>
            <person name="Magalhaes I.L.F."/>
            <person name="Oliveira U."/>
            <person name="Santos F.R."/>
            <person name="Vidigal T.H.D.A."/>
            <person name="Brescovit A.D."/>
            <person name="Santos A.J."/>
        </authorList>
    </citation>
    <scope>NUCLEOTIDE SEQUENCE</scope>
    <source>
        <tissue evidence="1">Shoot tissue taken approximately 20 cm above the soil surface</tissue>
    </source>
</reference>
<protein>
    <submittedName>
        <fullName evidence="1">Uncharacterized protein</fullName>
    </submittedName>
</protein>
<sequence>MIRRMLKSEGACLCCLCVSGHLYTQTHSIHFVVKVHLPFTNFHCCFRRDECLF</sequence>
<dbReference type="AlphaFoldDB" id="A0A0A9AB48"/>
<evidence type="ECO:0000313" key="1">
    <source>
        <dbReference type="EMBL" id="JAD44287.1"/>
    </source>
</evidence>
<proteinExistence type="predicted"/>
<dbReference type="EMBL" id="GBRH01253608">
    <property type="protein sequence ID" value="JAD44287.1"/>
    <property type="molecule type" value="Transcribed_RNA"/>
</dbReference>
<accession>A0A0A9AB48</accession>
<organism evidence="1">
    <name type="scientific">Arundo donax</name>
    <name type="common">Giant reed</name>
    <name type="synonym">Donax arundinaceus</name>
    <dbReference type="NCBI Taxonomy" id="35708"/>
    <lineage>
        <taxon>Eukaryota</taxon>
        <taxon>Viridiplantae</taxon>
        <taxon>Streptophyta</taxon>
        <taxon>Embryophyta</taxon>
        <taxon>Tracheophyta</taxon>
        <taxon>Spermatophyta</taxon>
        <taxon>Magnoliopsida</taxon>
        <taxon>Liliopsida</taxon>
        <taxon>Poales</taxon>
        <taxon>Poaceae</taxon>
        <taxon>PACMAD clade</taxon>
        <taxon>Arundinoideae</taxon>
        <taxon>Arundineae</taxon>
        <taxon>Arundo</taxon>
    </lineage>
</organism>
<name>A0A0A9AB48_ARUDO</name>
<reference evidence="1" key="2">
    <citation type="journal article" date="2015" name="Data Brief">
        <title>Shoot transcriptome of the giant reed, Arundo donax.</title>
        <authorList>
            <person name="Barrero R.A."/>
            <person name="Guerrero F.D."/>
            <person name="Moolhuijzen P."/>
            <person name="Goolsby J.A."/>
            <person name="Tidwell J."/>
            <person name="Bellgard S.E."/>
            <person name="Bellgard M.I."/>
        </authorList>
    </citation>
    <scope>NUCLEOTIDE SEQUENCE</scope>
    <source>
        <tissue evidence="1">Shoot tissue taken approximately 20 cm above the soil surface</tissue>
    </source>
</reference>